<gene>
    <name evidence="1" type="ORF">CWI75_14380</name>
</gene>
<accession>A0A2N5XZS9</accession>
<sequence length="372" mass="42299">MATVYLHIGSPKTATSSLQAVFARHKRKLGSRGVLYPRECRHGDAHHILVADLIGKHQSGHLPDFWYGDFPRGKAWARLQTELEAKAGKFDKVVLSSELFFGQSVGLEAMLGDIRQALAGHTVKIVVYLRRQDQLYASFYNQDVKGARQWSRSAYEFYGTHQIFRHSYSRLMEFWSSAFGVENIIIRPYERAQWVGGDIVQDFCATIGIPALGSAPLESNQGLGVNQLYIKRCFNRTGFPKADNDTVVAFIQRLCPESPANNTVYVNRALYGRYRKQWQRDNNRLARIFLQQEQLFSEPLPAADELQLENVDRKVIAEFLAIVKHELRQLKSPELRQAAARAALLMHAELGLWPELGHDPVDLLSPHEGRSR</sequence>
<dbReference type="Gene3D" id="3.40.50.300">
    <property type="entry name" value="P-loop containing nucleotide triphosphate hydrolases"/>
    <property type="match status" value="1"/>
</dbReference>
<dbReference type="OrthoDB" id="547265at2"/>
<keyword evidence="2" id="KW-1185">Reference proteome</keyword>
<dbReference type="RefSeq" id="WP_101522214.1">
    <property type="nucleotide sequence ID" value="NZ_PKLZ01000011.1"/>
</dbReference>
<evidence type="ECO:0008006" key="3">
    <source>
        <dbReference type="Google" id="ProtNLM"/>
    </source>
</evidence>
<evidence type="ECO:0000313" key="1">
    <source>
        <dbReference type="EMBL" id="PLW81651.1"/>
    </source>
</evidence>
<comment type="caution">
    <text evidence="1">The sequence shown here is derived from an EMBL/GenBank/DDBJ whole genome shotgun (WGS) entry which is preliminary data.</text>
</comment>
<name>A0A2N5XZS9_9GAMM</name>
<reference evidence="2" key="1">
    <citation type="submission" date="2017-11" db="EMBL/GenBank/DDBJ databases">
        <title>The draft genome sequence of Chromatocurvus sp. F02.</title>
        <authorList>
            <person name="Du Z.-J."/>
            <person name="Chang Y.-Q."/>
        </authorList>
    </citation>
    <scope>NUCLEOTIDE SEQUENCE [LARGE SCALE GENOMIC DNA]</scope>
    <source>
        <strain evidence="2">F02</strain>
    </source>
</reference>
<dbReference type="InterPro" id="IPR027417">
    <property type="entry name" value="P-loop_NTPase"/>
</dbReference>
<dbReference type="Proteomes" id="UP000234845">
    <property type="component" value="Unassembled WGS sequence"/>
</dbReference>
<evidence type="ECO:0000313" key="2">
    <source>
        <dbReference type="Proteomes" id="UP000234845"/>
    </source>
</evidence>
<protein>
    <recommendedName>
        <fullName evidence="3">Sulfotransferase family protein</fullName>
    </recommendedName>
</protein>
<dbReference type="AlphaFoldDB" id="A0A2N5XZS9"/>
<dbReference type="SUPFAM" id="SSF52540">
    <property type="entry name" value="P-loop containing nucleoside triphosphate hydrolases"/>
    <property type="match status" value="1"/>
</dbReference>
<dbReference type="EMBL" id="PKLZ01000011">
    <property type="protein sequence ID" value="PLW81651.1"/>
    <property type="molecule type" value="Genomic_DNA"/>
</dbReference>
<organism evidence="1 2">
    <name type="scientific">Kineobactrum sediminis</name>
    <dbReference type="NCBI Taxonomy" id="1905677"/>
    <lineage>
        <taxon>Bacteria</taxon>
        <taxon>Pseudomonadati</taxon>
        <taxon>Pseudomonadota</taxon>
        <taxon>Gammaproteobacteria</taxon>
        <taxon>Cellvibrionales</taxon>
        <taxon>Halieaceae</taxon>
        <taxon>Kineobactrum</taxon>
    </lineage>
</organism>
<proteinExistence type="predicted"/>